<keyword evidence="2" id="KW-1185">Reference proteome</keyword>
<gene>
    <name evidence="1" type="ORF">C0J27_00140</name>
</gene>
<organism evidence="1 2">
    <name type="scientific">Candidatus Chromulinivorax destructor</name>
    <dbReference type="NCBI Taxonomy" id="2066483"/>
    <lineage>
        <taxon>Bacteria</taxon>
        <taxon>Candidatus Babelota</taxon>
        <taxon>Candidatus Babeliae</taxon>
        <taxon>Candidatus Babeliales</taxon>
        <taxon>Candidatus Chromulinivoraceae</taxon>
        <taxon>Candidatus Chromulinivorax</taxon>
    </lineage>
</organism>
<proteinExistence type="predicted"/>
<dbReference type="EMBL" id="CP025544">
    <property type="protein sequence ID" value="AXK60160.1"/>
    <property type="molecule type" value="Genomic_DNA"/>
</dbReference>
<dbReference type="KEGG" id="cdes:C0J27_00140"/>
<dbReference type="AlphaFoldDB" id="A0A345ZA43"/>
<name>A0A345ZA43_9BACT</name>
<evidence type="ECO:0000313" key="1">
    <source>
        <dbReference type="EMBL" id="AXK60160.1"/>
    </source>
</evidence>
<protein>
    <submittedName>
        <fullName evidence="1">Uncharacterized protein</fullName>
    </submittedName>
</protein>
<accession>A0A345ZA43</accession>
<sequence length="187" mass="20806">MGLSMYVCSIQSAQFDKRNSTPCAPPLYTVVAVSVQEDGHDRSFVGIHEVHSKHAQAVSLPVVQVSQPKPTEINHEYHSYLRDVCQCVAVRCSAITGCCGNECRFIGETFDCQDDCYNDCCYANVCFNPCDRMTQIFFDDTRDVRPDVYCCLQDPDHCVTSCVCIPLTLVVAIATAPITIPISWCCR</sequence>
<reference evidence="1 2" key="1">
    <citation type="submission" date="2017-12" db="EMBL/GenBank/DDBJ databases">
        <title>Chromulinavorax destructans is a abundant pathogen of dominant heterotrophic picoflagllates.</title>
        <authorList>
            <person name="Deeg C.M."/>
            <person name="Zimmer M."/>
            <person name="Suttle C.A."/>
        </authorList>
    </citation>
    <scope>NUCLEOTIDE SEQUENCE [LARGE SCALE GENOMIC DNA]</scope>
    <source>
        <strain evidence="1 2">SeV1</strain>
    </source>
</reference>
<evidence type="ECO:0000313" key="2">
    <source>
        <dbReference type="Proteomes" id="UP000254834"/>
    </source>
</evidence>
<dbReference type="Proteomes" id="UP000254834">
    <property type="component" value="Chromosome"/>
</dbReference>